<accession>A0A7J6PE68</accession>
<evidence type="ECO:0000313" key="1">
    <source>
        <dbReference type="EMBL" id="KAF4694409.1"/>
    </source>
</evidence>
<evidence type="ECO:0000313" key="2">
    <source>
        <dbReference type="Proteomes" id="UP000541610"/>
    </source>
</evidence>
<dbReference type="EMBL" id="JABANP010000033">
    <property type="protein sequence ID" value="KAF4694409.1"/>
    <property type="molecule type" value="Genomic_DNA"/>
</dbReference>
<proteinExistence type="predicted"/>
<dbReference type="Proteomes" id="UP000541610">
    <property type="component" value="Unassembled WGS sequence"/>
</dbReference>
<name>A0A7J6PE68_PEROL</name>
<comment type="caution">
    <text evidence="1">The sequence shown here is derived from an EMBL/GenBank/DDBJ whole genome shotgun (WGS) entry which is preliminary data.</text>
</comment>
<gene>
    <name evidence="1" type="ORF">FOZ60_008279</name>
</gene>
<dbReference type="AlphaFoldDB" id="A0A7J6PE68"/>
<protein>
    <submittedName>
        <fullName evidence="1">Uncharacterized protein</fullName>
    </submittedName>
</protein>
<sequence>MDRRKQDGLFSHIASYKSDLLVLDVDSDDYPVPAEDFIDANVTEFRTLQVEANVHPVLVRWSARLAEAVRARAAEEPDLSPAAIARWTFQELFYVGMVAGVDDSLAMSVAAFLSTSSTKQALRLARIVGLGSERALEREVTRQLSFVAVGPQLVLEAPRRGDHAQVASSVGTVGSGGPRYNVDKIPLEVTVPLGWSHGSTPLGSDELLVFLFRNPIAGFAVESAMDRRFGCTETSASATIRWEHLQMGEGDTVDAYASRVRMEAQLFARVTGTALTPSLIVTLRSSTISDRASRFLSGGDPLVLEVWCRHDRVQRRHRSGQTGVFADGDLASCGVLAEERVRWILVAYTIFAAAGRTAVLGSFKKATKPRFLR</sequence>
<reference evidence="1 2" key="1">
    <citation type="submission" date="2020-04" db="EMBL/GenBank/DDBJ databases">
        <title>Perkinsus olseni comparative genomics.</title>
        <authorList>
            <person name="Bogema D.R."/>
        </authorList>
    </citation>
    <scope>NUCLEOTIDE SEQUENCE [LARGE SCALE GENOMIC DNA]</scope>
    <source>
        <strain evidence="1">00978-12</strain>
    </source>
</reference>
<organism evidence="1 2">
    <name type="scientific">Perkinsus olseni</name>
    <name type="common">Perkinsus atlanticus</name>
    <dbReference type="NCBI Taxonomy" id="32597"/>
    <lineage>
        <taxon>Eukaryota</taxon>
        <taxon>Sar</taxon>
        <taxon>Alveolata</taxon>
        <taxon>Perkinsozoa</taxon>
        <taxon>Perkinsea</taxon>
        <taxon>Perkinsida</taxon>
        <taxon>Perkinsidae</taxon>
        <taxon>Perkinsus</taxon>
    </lineage>
</organism>